<name>A0A6V1S5N3_HETAK</name>
<protein>
    <submittedName>
        <fullName evidence="1">Uncharacterized protein</fullName>
    </submittedName>
</protein>
<sequence>MAFVLLDFCTGSAGVCKRRVNFSVSGLDPDQGGGTAAEKSANLQRLGVEFGRKVIEVAAAQGMHLPVAEAMESFSFGDTKGTTGRLTLTSQFNHRALLAVEDYTSPMMMSVNTWVVCLNGRASSAGSRDFLQA</sequence>
<reference evidence="1" key="1">
    <citation type="submission" date="2021-01" db="EMBL/GenBank/DDBJ databases">
        <authorList>
            <person name="Corre E."/>
            <person name="Pelletier E."/>
            <person name="Niang G."/>
            <person name="Scheremetjew M."/>
            <person name="Finn R."/>
            <person name="Kale V."/>
            <person name="Holt S."/>
            <person name="Cochrane G."/>
            <person name="Meng A."/>
            <person name="Brown T."/>
            <person name="Cohen L."/>
        </authorList>
    </citation>
    <scope>NUCLEOTIDE SEQUENCE</scope>
    <source>
        <strain evidence="1">CCMP3107</strain>
    </source>
</reference>
<proteinExistence type="predicted"/>
<accession>A0A6V1S5N3</accession>
<dbReference type="AlphaFoldDB" id="A0A6V1S5N3"/>
<gene>
    <name evidence="1" type="ORF">HAKA00212_LOCUS15149</name>
</gene>
<evidence type="ECO:0000313" key="1">
    <source>
        <dbReference type="EMBL" id="CAE0636388.1"/>
    </source>
</evidence>
<dbReference type="EMBL" id="HBIU01032852">
    <property type="protein sequence ID" value="CAE0636388.1"/>
    <property type="molecule type" value="Transcribed_RNA"/>
</dbReference>
<organism evidence="1">
    <name type="scientific">Heterosigma akashiwo</name>
    <name type="common">Chromophytic alga</name>
    <name type="synonym">Heterosigma carterae</name>
    <dbReference type="NCBI Taxonomy" id="2829"/>
    <lineage>
        <taxon>Eukaryota</taxon>
        <taxon>Sar</taxon>
        <taxon>Stramenopiles</taxon>
        <taxon>Ochrophyta</taxon>
        <taxon>Raphidophyceae</taxon>
        <taxon>Chattonellales</taxon>
        <taxon>Chattonellaceae</taxon>
        <taxon>Heterosigma</taxon>
    </lineage>
</organism>